<dbReference type="PANTHER" id="PTHR31905">
    <property type="entry name" value="COILED-COIL DOMAIN-CONTAINING PROTEIN 58"/>
    <property type="match status" value="1"/>
</dbReference>
<evidence type="ECO:0008006" key="4">
    <source>
        <dbReference type="Google" id="ProtNLM"/>
    </source>
</evidence>
<evidence type="ECO:0000313" key="2">
    <source>
        <dbReference type="EMBL" id="KIY48826.1"/>
    </source>
</evidence>
<name>A0A0D7AG24_9AGAR</name>
<evidence type="ECO:0000256" key="1">
    <source>
        <dbReference type="ARBA" id="ARBA00024204"/>
    </source>
</evidence>
<dbReference type="InterPro" id="IPR019171">
    <property type="entry name" value="MIX23"/>
</dbReference>
<dbReference type="EMBL" id="KN881809">
    <property type="protein sequence ID" value="KIY48826.1"/>
    <property type="molecule type" value="Genomic_DNA"/>
</dbReference>
<accession>A0A0D7AG24</accession>
<keyword evidence="3" id="KW-1185">Reference proteome</keyword>
<sequence>MPSTSSSHPGRPPLGSLAVQAPSLNPKIVSPSTCHNLSMFKELLNEYRKLDDTINMRINRANAAMRDQEREGWVQNIVKGKPVEDQACELLWRELLANWKRRTTLVDYCISVVDDSLARKEQAMSTTTDPSQQRKIESAMYSEQVLRNQVRNQLTVENIVRQRSRQAFLSRCRYFVPPKTDEEARKMWDSVQ</sequence>
<dbReference type="Proteomes" id="UP000054144">
    <property type="component" value="Unassembled WGS sequence"/>
</dbReference>
<dbReference type="GO" id="GO:0005758">
    <property type="term" value="C:mitochondrial intermembrane space"/>
    <property type="evidence" value="ECO:0007669"/>
    <property type="project" value="InterPro"/>
</dbReference>
<reference evidence="2 3" key="1">
    <citation type="journal article" date="2015" name="Fungal Genet. Biol.">
        <title>Evolution of novel wood decay mechanisms in Agaricales revealed by the genome sequences of Fistulina hepatica and Cylindrobasidium torrendii.</title>
        <authorList>
            <person name="Floudas D."/>
            <person name="Held B.W."/>
            <person name="Riley R."/>
            <person name="Nagy L.G."/>
            <person name="Koehler G."/>
            <person name="Ransdell A.S."/>
            <person name="Younus H."/>
            <person name="Chow J."/>
            <person name="Chiniquy J."/>
            <person name="Lipzen A."/>
            <person name="Tritt A."/>
            <person name="Sun H."/>
            <person name="Haridas S."/>
            <person name="LaButti K."/>
            <person name="Ohm R.A."/>
            <person name="Kues U."/>
            <person name="Blanchette R.A."/>
            <person name="Grigoriev I.V."/>
            <person name="Minto R.E."/>
            <person name="Hibbett D.S."/>
        </authorList>
    </citation>
    <scope>NUCLEOTIDE SEQUENCE [LARGE SCALE GENOMIC DNA]</scope>
    <source>
        <strain evidence="2 3">ATCC 64428</strain>
    </source>
</reference>
<gene>
    <name evidence="2" type="ORF">FISHEDRAFT_73261</name>
</gene>
<organism evidence="2 3">
    <name type="scientific">Fistulina hepatica ATCC 64428</name>
    <dbReference type="NCBI Taxonomy" id="1128425"/>
    <lineage>
        <taxon>Eukaryota</taxon>
        <taxon>Fungi</taxon>
        <taxon>Dikarya</taxon>
        <taxon>Basidiomycota</taxon>
        <taxon>Agaricomycotina</taxon>
        <taxon>Agaricomycetes</taxon>
        <taxon>Agaricomycetidae</taxon>
        <taxon>Agaricales</taxon>
        <taxon>Fistulinaceae</taxon>
        <taxon>Fistulina</taxon>
    </lineage>
</organism>
<dbReference type="OrthoDB" id="5593818at2759"/>
<proteinExistence type="inferred from homology"/>
<protein>
    <recommendedName>
        <fullName evidence="4">Caffeine-induced death protein 2</fullName>
    </recommendedName>
</protein>
<comment type="similarity">
    <text evidence="1">Belongs to the MIX23 family.</text>
</comment>
<evidence type="ECO:0000313" key="3">
    <source>
        <dbReference type="Proteomes" id="UP000054144"/>
    </source>
</evidence>
<dbReference type="AlphaFoldDB" id="A0A0D7AG24"/>
<dbReference type="PANTHER" id="PTHR31905:SF2">
    <property type="entry name" value="PROTEIN MIX23"/>
    <property type="match status" value="1"/>
</dbReference>
<dbReference type="Pfam" id="PF09774">
    <property type="entry name" value="MIX23"/>
    <property type="match status" value="1"/>
</dbReference>